<dbReference type="RefSeq" id="WP_053784466.1">
    <property type="nucleotide sequence ID" value="NZ_LITU01000083.1"/>
</dbReference>
<comment type="caution">
    <text evidence="1">The sequence shown here is derived from an EMBL/GenBank/DDBJ whole genome shotgun (WGS) entry which is preliminary data.</text>
</comment>
<protein>
    <recommendedName>
        <fullName evidence="3">Glycosyl transferase family 1</fullName>
    </recommendedName>
</protein>
<keyword evidence="2" id="KW-1185">Reference proteome</keyword>
<dbReference type="PATRIC" id="fig|1705561.3.peg.6618"/>
<evidence type="ECO:0008006" key="3">
    <source>
        <dbReference type="Google" id="ProtNLM"/>
    </source>
</evidence>
<evidence type="ECO:0000313" key="1">
    <source>
        <dbReference type="EMBL" id="KOY12860.1"/>
    </source>
</evidence>
<dbReference type="OrthoDB" id="2587493at2"/>
<name>A0A0M9BI75_9BACL</name>
<sequence>MKQMFKRIFGSQAAKLPIEDEKIEVQMSEFNFEKYVPKTNTTIVYLPAVDFHSERFGRRPKRLLKELAAIGYHVIYINSSDEFYQVDALEYPHPELPNFVVARVGQNVRPLFQGERIIYWVNDSRLASSVETSYPNLVVFDSLTDPDLFEKDKHRMEAVADVVFITPERIYEHGKYCSHVHLITADEFEIKERAEQIAQIIDELPNRPAPLM</sequence>
<proteinExistence type="predicted"/>
<dbReference type="AlphaFoldDB" id="A0A0M9BI75"/>
<dbReference type="EMBL" id="LITU01000083">
    <property type="protein sequence ID" value="KOY12860.1"/>
    <property type="molecule type" value="Genomic_DNA"/>
</dbReference>
<reference evidence="1 2" key="1">
    <citation type="submission" date="2015-08" db="EMBL/GenBank/DDBJ databases">
        <title>Draft genome sequence of cellulolytic and xylanolytic Paenibacillus sp. A59, isolated from a decaying forest soil from Patagonia, Argentina.</title>
        <authorList>
            <person name="Ghio S."/>
            <person name="Caceres A.M."/>
            <person name="Talia P."/>
            <person name="Grasso D."/>
            <person name="Campos E."/>
        </authorList>
    </citation>
    <scope>NUCLEOTIDE SEQUENCE [LARGE SCALE GENOMIC DNA]</scope>
    <source>
        <strain evidence="1 2">A59</strain>
    </source>
</reference>
<organism evidence="1 2">
    <name type="scientific">Paenibacillus xylanivorans</name>
    <dbReference type="NCBI Taxonomy" id="1705561"/>
    <lineage>
        <taxon>Bacteria</taxon>
        <taxon>Bacillati</taxon>
        <taxon>Bacillota</taxon>
        <taxon>Bacilli</taxon>
        <taxon>Bacillales</taxon>
        <taxon>Paenibacillaceae</taxon>
        <taxon>Paenibacillus</taxon>
    </lineage>
</organism>
<evidence type="ECO:0000313" key="2">
    <source>
        <dbReference type="Proteomes" id="UP000037688"/>
    </source>
</evidence>
<dbReference type="Proteomes" id="UP000037688">
    <property type="component" value="Unassembled WGS sequence"/>
</dbReference>
<accession>A0A0M9BI75</accession>
<gene>
    <name evidence="1" type="ORF">AMS66_31240</name>
</gene>